<dbReference type="PROSITE" id="PS50059">
    <property type="entry name" value="FKBP_PPIASE"/>
    <property type="match status" value="1"/>
</dbReference>
<dbReference type="GO" id="GO:0043022">
    <property type="term" value="F:ribosome binding"/>
    <property type="evidence" value="ECO:0007669"/>
    <property type="project" value="TreeGrafter"/>
</dbReference>
<accession>A0A7C7D887</accession>
<dbReference type="EC" id="5.2.1.8" evidence="3 12"/>
<proteinExistence type="inferred from homology"/>
<name>A0A7C7D887_9FIRM</name>
<dbReference type="GO" id="GO:0043335">
    <property type="term" value="P:protein unfolding"/>
    <property type="evidence" value="ECO:0007669"/>
    <property type="project" value="TreeGrafter"/>
</dbReference>
<dbReference type="Proteomes" id="UP000553059">
    <property type="component" value="Unassembled WGS sequence"/>
</dbReference>
<evidence type="ECO:0000256" key="4">
    <source>
        <dbReference type="ARBA" id="ARBA00016902"/>
    </source>
</evidence>
<dbReference type="InterPro" id="IPR037041">
    <property type="entry name" value="Trigger_fac_C_sf"/>
</dbReference>
<sequence>MTVKMEKIEKNTIELEVTVDAKVFSAAVTKAAKALANKVNIPGFRKGKAPRSMVERHVGTAALYNDAVDDILGVEYMKAVNEAGIEPVDRPDVDLVQMEEGKDLIFKAKVTVKPEVELGTYKGLEVEKTAATVTDEELEQELKRKQEQHAKVLNLEEGAVQAQDTANIDFAGSVDGVAFEGGTAEGYDLVIGSGSFIPGFEEQLIGAQIGQEVDVNVRFPDEYHVADLQGKDALFKVKLNKLKRKESAPLDDEFAKDISEFETLDELKADLRDKLMTAAEQRAEMEYKNAIVAKAVENASVEIPEAMVNNRIDMMLDDVAQNLSYQGLDLETYCHYTGTSIDTMKEELRPRASENLKTELVLEAIAKAEGITVSEEELNSELTKLAERYQTSPENFKQALMARGEMGMYRQSLVSEKTVNFLVEQA</sequence>
<gene>
    <name evidence="12" type="primary">tig</name>
    <name evidence="17" type="ORF">GX523_04770</name>
</gene>
<evidence type="ECO:0000256" key="7">
    <source>
        <dbReference type="ARBA" id="ARBA00023186"/>
    </source>
</evidence>
<keyword evidence="15" id="KW-0175">Coiled coil</keyword>
<evidence type="ECO:0000313" key="17">
    <source>
        <dbReference type="EMBL" id="HHY26057.1"/>
    </source>
</evidence>
<comment type="caution">
    <text evidence="17">The sequence shown here is derived from an EMBL/GenBank/DDBJ whole genome shotgun (WGS) entry which is preliminary data.</text>
</comment>
<dbReference type="SUPFAM" id="SSF54534">
    <property type="entry name" value="FKBP-like"/>
    <property type="match status" value="1"/>
</dbReference>
<evidence type="ECO:0000256" key="10">
    <source>
        <dbReference type="ARBA" id="ARBA00024849"/>
    </source>
</evidence>
<keyword evidence="9 12" id="KW-0131">Cell cycle</keyword>
<dbReference type="Gene3D" id="3.30.70.1050">
    <property type="entry name" value="Trigger factor ribosome-binding domain"/>
    <property type="match status" value="1"/>
</dbReference>
<dbReference type="PIRSF" id="PIRSF003095">
    <property type="entry name" value="Trigger_factor"/>
    <property type="match status" value="1"/>
</dbReference>
<dbReference type="GO" id="GO:0044183">
    <property type="term" value="F:protein folding chaperone"/>
    <property type="evidence" value="ECO:0007669"/>
    <property type="project" value="TreeGrafter"/>
</dbReference>
<evidence type="ECO:0000256" key="9">
    <source>
        <dbReference type="ARBA" id="ARBA00023306"/>
    </source>
</evidence>
<feature type="domain" description="PPIase FKBP-type" evidence="16">
    <location>
        <begin position="163"/>
        <end position="223"/>
    </location>
</feature>
<dbReference type="GO" id="GO:0015031">
    <property type="term" value="P:protein transport"/>
    <property type="evidence" value="ECO:0007669"/>
    <property type="project" value="UniProtKB-UniRule"/>
</dbReference>
<dbReference type="GO" id="GO:0051301">
    <property type="term" value="P:cell division"/>
    <property type="evidence" value="ECO:0007669"/>
    <property type="project" value="UniProtKB-KW"/>
</dbReference>
<dbReference type="Gene3D" id="1.10.3120.10">
    <property type="entry name" value="Trigger factor, C-terminal domain"/>
    <property type="match status" value="1"/>
</dbReference>
<dbReference type="GO" id="GO:0005737">
    <property type="term" value="C:cytoplasm"/>
    <property type="evidence" value="ECO:0007669"/>
    <property type="project" value="UniProtKB-SubCell"/>
</dbReference>
<dbReference type="InterPro" id="IPR001179">
    <property type="entry name" value="PPIase_FKBP_dom"/>
</dbReference>
<comment type="subcellular location">
    <subcellularLocation>
        <location evidence="12">Cytoplasm</location>
    </subcellularLocation>
    <text evidence="12">About half TF is bound to the ribosome near the polypeptide exit tunnel while the other half is free in the cytoplasm.</text>
</comment>
<evidence type="ECO:0000256" key="15">
    <source>
        <dbReference type="SAM" id="Coils"/>
    </source>
</evidence>
<dbReference type="HAMAP" id="MF_00303">
    <property type="entry name" value="Trigger_factor_Tig"/>
    <property type="match status" value="1"/>
</dbReference>
<dbReference type="GO" id="GO:0051083">
    <property type="term" value="P:'de novo' cotranslational protein folding"/>
    <property type="evidence" value="ECO:0007669"/>
    <property type="project" value="TreeGrafter"/>
</dbReference>
<dbReference type="Pfam" id="PF05698">
    <property type="entry name" value="Trigger_C"/>
    <property type="match status" value="1"/>
</dbReference>
<protein>
    <recommendedName>
        <fullName evidence="4 12">Trigger factor</fullName>
        <shortName evidence="12">TF</shortName>
        <ecNumber evidence="3 12">5.2.1.8</ecNumber>
    </recommendedName>
    <alternativeName>
        <fullName evidence="11 12">PPIase</fullName>
    </alternativeName>
</protein>
<evidence type="ECO:0000256" key="12">
    <source>
        <dbReference type="HAMAP-Rule" id="MF_00303"/>
    </source>
</evidence>
<evidence type="ECO:0000256" key="14">
    <source>
        <dbReference type="RuleBase" id="RU003914"/>
    </source>
</evidence>
<dbReference type="Pfam" id="PF05697">
    <property type="entry name" value="Trigger_N"/>
    <property type="match status" value="1"/>
</dbReference>
<comment type="similarity">
    <text evidence="2 12 14">Belongs to the FKBP-type PPIase family. Tig subfamily.</text>
</comment>
<dbReference type="SUPFAM" id="SSF102735">
    <property type="entry name" value="Trigger factor ribosome-binding domain"/>
    <property type="match status" value="1"/>
</dbReference>
<dbReference type="PANTHER" id="PTHR30560:SF3">
    <property type="entry name" value="TRIGGER FACTOR-LIKE PROTEIN TIG, CHLOROPLASTIC"/>
    <property type="match status" value="1"/>
</dbReference>
<dbReference type="GO" id="GO:0003755">
    <property type="term" value="F:peptidyl-prolyl cis-trans isomerase activity"/>
    <property type="evidence" value="ECO:0007669"/>
    <property type="project" value="UniProtKB-UniRule"/>
</dbReference>
<dbReference type="InterPro" id="IPR005215">
    <property type="entry name" value="Trig_fac"/>
</dbReference>
<evidence type="ECO:0000256" key="8">
    <source>
        <dbReference type="ARBA" id="ARBA00023235"/>
    </source>
</evidence>
<keyword evidence="5 12" id="KW-0132">Cell division</keyword>
<evidence type="ECO:0000256" key="13">
    <source>
        <dbReference type="PROSITE-ProRule" id="PRU00277"/>
    </source>
</evidence>
<dbReference type="AlphaFoldDB" id="A0A7C7D887"/>
<comment type="domain">
    <text evidence="12">Consists of 3 domains; the N-terminus binds the ribosome, the middle domain has PPIase activity, while the C-terminus has intrinsic chaperone activity on its own.</text>
</comment>
<feature type="coiled-coil region" evidence="15">
    <location>
        <begin position="128"/>
        <end position="155"/>
    </location>
</feature>
<dbReference type="SUPFAM" id="SSF109998">
    <property type="entry name" value="Triger factor/SurA peptide-binding domain-like"/>
    <property type="match status" value="1"/>
</dbReference>
<evidence type="ECO:0000259" key="16">
    <source>
        <dbReference type="PROSITE" id="PS50059"/>
    </source>
</evidence>
<dbReference type="Gene3D" id="3.10.50.40">
    <property type="match status" value="1"/>
</dbReference>
<dbReference type="EMBL" id="DUTF01000106">
    <property type="protein sequence ID" value="HHY26057.1"/>
    <property type="molecule type" value="Genomic_DNA"/>
</dbReference>
<evidence type="ECO:0000313" key="18">
    <source>
        <dbReference type="Proteomes" id="UP000553059"/>
    </source>
</evidence>
<dbReference type="NCBIfam" id="TIGR00115">
    <property type="entry name" value="tig"/>
    <property type="match status" value="1"/>
</dbReference>
<evidence type="ECO:0000256" key="5">
    <source>
        <dbReference type="ARBA" id="ARBA00022618"/>
    </source>
</evidence>
<keyword evidence="8 12" id="KW-0413">Isomerase</keyword>
<comment type="function">
    <text evidence="10 12">Involved in protein export. Acts as a chaperone by maintaining the newly synthesized protein in an open conformation. Functions as a peptidyl-prolyl cis-trans isomerase.</text>
</comment>
<evidence type="ECO:0000256" key="3">
    <source>
        <dbReference type="ARBA" id="ARBA00013194"/>
    </source>
</evidence>
<dbReference type="InterPro" id="IPR008881">
    <property type="entry name" value="Trigger_fac_ribosome-bd_bac"/>
</dbReference>
<keyword evidence="7 12" id="KW-0143">Chaperone</keyword>
<dbReference type="PANTHER" id="PTHR30560">
    <property type="entry name" value="TRIGGER FACTOR CHAPERONE AND PEPTIDYL-PROLYL CIS/TRANS ISOMERASE"/>
    <property type="match status" value="1"/>
</dbReference>
<organism evidence="17 18">
    <name type="scientific">Desulfitobacterium dehalogenans</name>
    <dbReference type="NCBI Taxonomy" id="36854"/>
    <lineage>
        <taxon>Bacteria</taxon>
        <taxon>Bacillati</taxon>
        <taxon>Bacillota</taxon>
        <taxon>Clostridia</taxon>
        <taxon>Eubacteriales</taxon>
        <taxon>Desulfitobacteriaceae</taxon>
        <taxon>Desulfitobacterium</taxon>
    </lineage>
</organism>
<dbReference type="InterPro" id="IPR027304">
    <property type="entry name" value="Trigger_fact/SurA_dom_sf"/>
</dbReference>
<evidence type="ECO:0000256" key="1">
    <source>
        <dbReference type="ARBA" id="ARBA00000971"/>
    </source>
</evidence>
<evidence type="ECO:0000256" key="11">
    <source>
        <dbReference type="ARBA" id="ARBA00029986"/>
    </source>
</evidence>
<dbReference type="FunFam" id="3.10.50.40:FF:000001">
    <property type="entry name" value="Trigger factor"/>
    <property type="match status" value="1"/>
</dbReference>
<evidence type="ECO:0000256" key="2">
    <source>
        <dbReference type="ARBA" id="ARBA00005464"/>
    </source>
</evidence>
<keyword evidence="6 12" id="KW-0697">Rotamase</keyword>
<reference evidence="17 18" key="1">
    <citation type="journal article" date="2020" name="Biotechnol. Biofuels">
        <title>New insights from the biogas microbiome by comprehensive genome-resolved metagenomics of nearly 1600 species originating from multiple anaerobic digesters.</title>
        <authorList>
            <person name="Campanaro S."/>
            <person name="Treu L."/>
            <person name="Rodriguez-R L.M."/>
            <person name="Kovalovszki A."/>
            <person name="Ziels R.M."/>
            <person name="Maus I."/>
            <person name="Zhu X."/>
            <person name="Kougias P.G."/>
            <person name="Basile A."/>
            <person name="Luo G."/>
            <person name="Schluter A."/>
            <person name="Konstantinidis K.T."/>
            <person name="Angelidaki I."/>
        </authorList>
    </citation>
    <scope>NUCLEOTIDE SEQUENCE [LARGE SCALE GENOMIC DNA]</scope>
    <source>
        <strain evidence="17">AS05jafATM_4</strain>
    </source>
</reference>
<dbReference type="InterPro" id="IPR008880">
    <property type="entry name" value="Trigger_fac_C"/>
</dbReference>
<comment type="catalytic activity">
    <reaction evidence="1 12 13">
        <text>[protein]-peptidylproline (omega=180) = [protein]-peptidylproline (omega=0)</text>
        <dbReference type="Rhea" id="RHEA:16237"/>
        <dbReference type="Rhea" id="RHEA-COMP:10747"/>
        <dbReference type="Rhea" id="RHEA-COMP:10748"/>
        <dbReference type="ChEBI" id="CHEBI:83833"/>
        <dbReference type="ChEBI" id="CHEBI:83834"/>
        <dbReference type="EC" id="5.2.1.8"/>
    </reaction>
</comment>
<dbReference type="InterPro" id="IPR036611">
    <property type="entry name" value="Trigger_fac_ribosome-bd_sf"/>
</dbReference>
<dbReference type="Pfam" id="PF00254">
    <property type="entry name" value="FKBP_C"/>
    <property type="match status" value="1"/>
</dbReference>
<dbReference type="InterPro" id="IPR046357">
    <property type="entry name" value="PPIase_dom_sf"/>
</dbReference>
<keyword evidence="12" id="KW-0963">Cytoplasm</keyword>
<evidence type="ECO:0000256" key="6">
    <source>
        <dbReference type="ARBA" id="ARBA00023110"/>
    </source>
</evidence>